<feature type="compositionally biased region" description="Basic and acidic residues" evidence="1">
    <location>
        <begin position="361"/>
        <end position="372"/>
    </location>
</feature>
<reference evidence="2 3" key="1">
    <citation type="submission" date="2016-07" db="EMBL/GenBank/DDBJ databases">
        <title>Pervasive Adenine N6-methylation of Active Genes in Fungi.</title>
        <authorList>
            <consortium name="DOE Joint Genome Institute"/>
            <person name="Mondo S.J."/>
            <person name="Dannebaum R.O."/>
            <person name="Kuo R.C."/>
            <person name="Labutti K."/>
            <person name="Haridas S."/>
            <person name="Kuo A."/>
            <person name="Salamov A."/>
            <person name="Ahrendt S.R."/>
            <person name="Lipzen A."/>
            <person name="Sullivan W."/>
            <person name="Andreopoulos W.B."/>
            <person name="Clum A."/>
            <person name="Lindquist E."/>
            <person name="Daum C."/>
            <person name="Ramamoorthy G.K."/>
            <person name="Gryganskyi A."/>
            <person name="Culley D."/>
            <person name="Magnuson J.K."/>
            <person name="James T.Y."/>
            <person name="O'Malley M.A."/>
            <person name="Stajich J.E."/>
            <person name="Spatafora J.W."/>
            <person name="Visel A."/>
            <person name="Grigoriev I.V."/>
        </authorList>
    </citation>
    <scope>NUCLEOTIDE SEQUENCE [LARGE SCALE GENOMIC DNA]</scope>
    <source>
        <strain evidence="2 3">62-1032</strain>
    </source>
</reference>
<dbReference type="AlphaFoldDB" id="A0A1Y2C1I4"/>
<dbReference type="GO" id="GO:0004526">
    <property type="term" value="F:ribonuclease P activity"/>
    <property type="evidence" value="ECO:0007669"/>
    <property type="project" value="TreeGrafter"/>
</dbReference>
<feature type="region of interest" description="Disordered" evidence="1">
    <location>
        <begin position="87"/>
        <end position="185"/>
    </location>
</feature>
<dbReference type="Proteomes" id="UP000193467">
    <property type="component" value="Unassembled WGS sequence"/>
</dbReference>
<dbReference type="EMBL" id="MCGR01000139">
    <property type="protein sequence ID" value="ORY40902.1"/>
    <property type="molecule type" value="Genomic_DNA"/>
</dbReference>
<feature type="compositionally biased region" description="Basic and acidic residues" evidence="1">
    <location>
        <begin position="253"/>
        <end position="262"/>
    </location>
</feature>
<dbReference type="GO" id="GO:0005829">
    <property type="term" value="C:cytosol"/>
    <property type="evidence" value="ECO:0007669"/>
    <property type="project" value="TreeGrafter"/>
</dbReference>
<dbReference type="GO" id="GO:0006364">
    <property type="term" value="P:rRNA processing"/>
    <property type="evidence" value="ECO:0007669"/>
    <property type="project" value="InterPro"/>
</dbReference>
<sequence>MPPAAIPGTAKLAQANNSVRAKSKQDNDARKTVFRPVLDNPLSVAWPPVPAHIRQQLLDALLLFLSTPATPEELPIADWRLQEHARRRGRVHGAGKGKGKEKEGADELGGGKRAAPAGGEENKKVKRTKGGDDATPMEQDKVDKKGGATHQLSLRSGATPSIPDFVDRPPRIKPAPPAPLPRPKLLDYMSVGINEVTRALESRVRWGRWELGDPTAAPGGGLGASKSSAERERGDGKQGEDGKKTKKNRRKDRATLKPEKQVIRPPLDPLNPTSATTLSRPSYRFLTRGAYAPSSSSLPPYLLPPTERNAFFRMLANAHSEKVTARRPDAAPKPGKRLAATLLTDVMKSDDPQGAMAKLVQDGEKEKSKEVGQQEPSAKKKGASQKAVVAEPGEEEVEDWVPVLDLIFVCKPDINPPSLVAHLPTMAAAANGVQQALDETLAAGEEAPAEKDSDVMDADNTDDSTGRPKGQDVFLVPLDIGAERKLADALALRRVAAIGLSSNAPGIAPLLSLIRTHIQPLRAPWLVPHLTSSSLAPSASTFIPTHVKHLRTTAPLNPKAANAAKKAAKKEKKELKGVYVVEEDD</sequence>
<dbReference type="GO" id="GO:0034965">
    <property type="term" value="P:intronic box C/D snoRNA processing"/>
    <property type="evidence" value="ECO:0007669"/>
    <property type="project" value="TreeGrafter"/>
</dbReference>
<feature type="region of interest" description="Disordered" evidence="1">
    <location>
        <begin position="443"/>
        <end position="470"/>
    </location>
</feature>
<evidence type="ECO:0000313" key="3">
    <source>
        <dbReference type="Proteomes" id="UP000193467"/>
    </source>
</evidence>
<feature type="region of interest" description="Disordered" evidence="1">
    <location>
        <begin position="1"/>
        <end position="31"/>
    </location>
</feature>
<keyword evidence="3" id="KW-1185">Reference proteome</keyword>
<proteinExistence type="predicted"/>
<protein>
    <submittedName>
        <fullName evidence="2">Uncharacterized protein</fullName>
    </submittedName>
</protein>
<dbReference type="GO" id="GO:0008033">
    <property type="term" value="P:tRNA processing"/>
    <property type="evidence" value="ECO:0007669"/>
    <property type="project" value="InterPro"/>
</dbReference>
<evidence type="ECO:0000256" key="1">
    <source>
        <dbReference type="SAM" id="MobiDB-lite"/>
    </source>
</evidence>
<comment type="caution">
    <text evidence="2">The sequence shown here is derived from an EMBL/GenBank/DDBJ whole genome shotgun (WGS) entry which is preliminary data.</text>
</comment>
<dbReference type="PANTHER" id="PTHR28272:SF1">
    <property type="entry name" value="RIBONUCLEASES P_MRP PROTEIN SUBUNIT POP3"/>
    <property type="match status" value="1"/>
</dbReference>
<feature type="compositionally biased region" description="Pro residues" evidence="1">
    <location>
        <begin position="172"/>
        <end position="182"/>
    </location>
</feature>
<dbReference type="STRING" id="106004.A0A1Y2C1I4"/>
<feature type="region of interest" description="Disordered" evidence="1">
    <location>
        <begin position="361"/>
        <end position="392"/>
    </location>
</feature>
<dbReference type="GO" id="GO:0000171">
    <property type="term" value="F:ribonuclease MRP activity"/>
    <property type="evidence" value="ECO:0007669"/>
    <property type="project" value="TreeGrafter"/>
</dbReference>
<accession>A0A1Y2C1I4</accession>
<feature type="compositionally biased region" description="Basic and acidic residues" evidence="1">
    <location>
        <begin position="228"/>
        <end position="243"/>
    </location>
</feature>
<dbReference type="GO" id="GO:0000172">
    <property type="term" value="C:ribonuclease MRP complex"/>
    <property type="evidence" value="ECO:0007669"/>
    <property type="project" value="TreeGrafter"/>
</dbReference>
<dbReference type="InParanoid" id="A0A1Y2C1I4"/>
<feature type="compositionally biased region" description="Basic residues" evidence="1">
    <location>
        <begin position="87"/>
        <end position="97"/>
    </location>
</feature>
<feature type="compositionally biased region" description="Polar residues" evidence="1">
    <location>
        <begin position="150"/>
        <end position="159"/>
    </location>
</feature>
<name>A0A1Y2C1I4_9BASI</name>
<organism evidence="2 3">
    <name type="scientific">Leucosporidium creatinivorum</name>
    <dbReference type="NCBI Taxonomy" id="106004"/>
    <lineage>
        <taxon>Eukaryota</taxon>
        <taxon>Fungi</taxon>
        <taxon>Dikarya</taxon>
        <taxon>Basidiomycota</taxon>
        <taxon>Pucciniomycotina</taxon>
        <taxon>Microbotryomycetes</taxon>
        <taxon>Leucosporidiales</taxon>
        <taxon>Leucosporidium</taxon>
    </lineage>
</organism>
<feature type="compositionally biased region" description="Polar residues" evidence="1">
    <location>
        <begin position="271"/>
        <end position="280"/>
    </location>
</feature>
<feature type="region of interest" description="Disordered" evidence="1">
    <location>
        <begin position="210"/>
        <end position="281"/>
    </location>
</feature>
<dbReference type="PANTHER" id="PTHR28272">
    <property type="entry name" value="RIBONUCLEASES P/MRP PROTEIN SUBUNIT POP3"/>
    <property type="match status" value="1"/>
</dbReference>
<dbReference type="OrthoDB" id="20109at2759"/>
<dbReference type="InterPro" id="IPR013241">
    <property type="entry name" value="RNase_P_Pop3"/>
</dbReference>
<gene>
    <name evidence="2" type="ORF">BCR35DRAFT_327461</name>
</gene>
<evidence type="ECO:0000313" key="2">
    <source>
        <dbReference type="EMBL" id="ORY40902.1"/>
    </source>
</evidence>
<dbReference type="GO" id="GO:0005655">
    <property type="term" value="C:nucleolar ribonuclease P complex"/>
    <property type="evidence" value="ECO:0007669"/>
    <property type="project" value="TreeGrafter"/>
</dbReference>